<name>A0A6A7BVK0_9PEZI</name>
<dbReference type="Proteomes" id="UP000799421">
    <property type="component" value="Unassembled WGS sequence"/>
</dbReference>
<keyword evidence="2" id="KW-1185">Reference proteome</keyword>
<protein>
    <submittedName>
        <fullName evidence="1">Uncharacterized protein</fullName>
    </submittedName>
</protein>
<sequence>MAESDSYILKHRVPDFCSIEQTFKHPVFAEETNLSLPLVEHQSNQYMTGYRITAFVLDPAVTYKDYRFPFRKEQEWRLAVSKPCDGLVDAMEKFNEFRRREGIFHSEVDFWNYRSKPGGFWEQVNGHSYAVSAVRCRGATTVTELVASERSFSILNLVHVVEKYQCHASA</sequence>
<organism evidence="1 2">
    <name type="scientific">Piedraia hortae CBS 480.64</name>
    <dbReference type="NCBI Taxonomy" id="1314780"/>
    <lineage>
        <taxon>Eukaryota</taxon>
        <taxon>Fungi</taxon>
        <taxon>Dikarya</taxon>
        <taxon>Ascomycota</taxon>
        <taxon>Pezizomycotina</taxon>
        <taxon>Dothideomycetes</taxon>
        <taxon>Dothideomycetidae</taxon>
        <taxon>Capnodiales</taxon>
        <taxon>Piedraiaceae</taxon>
        <taxon>Piedraia</taxon>
    </lineage>
</organism>
<evidence type="ECO:0000313" key="2">
    <source>
        <dbReference type="Proteomes" id="UP000799421"/>
    </source>
</evidence>
<proteinExistence type="predicted"/>
<gene>
    <name evidence="1" type="ORF">K470DRAFT_259001</name>
</gene>
<reference evidence="1" key="1">
    <citation type="journal article" date="2020" name="Stud. Mycol.">
        <title>101 Dothideomycetes genomes: a test case for predicting lifestyles and emergence of pathogens.</title>
        <authorList>
            <person name="Haridas S."/>
            <person name="Albert R."/>
            <person name="Binder M."/>
            <person name="Bloem J."/>
            <person name="Labutti K."/>
            <person name="Salamov A."/>
            <person name="Andreopoulos B."/>
            <person name="Baker S."/>
            <person name="Barry K."/>
            <person name="Bills G."/>
            <person name="Bluhm B."/>
            <person name="Cannon C."/>
            <person name="Castanera R."/>
            <person name="Culley D."/>
            <person name="Daum C."/>
            <person name="Ezra D."/>
            <person name="Gonzalez J."/>
            <person name="Henrissat B."/>
            <person name="Kuo A."/>
            <person name="Liang C."/>
            <person name="Lipzen A."/>
            <person name="Lutzoni F."/>
            <person name="Magnuson J."/>
            <person name="Mondo S."/>
            <person name="Nolan M."/>
            <person name="Ohm R."/>
            <person name="Pangilinan J."/>
            <person name="Park H.-J."/>
            <person name="Ramirez L."/>
            <person name="Alfaro M."/>
            <person name="Sun H."/>
            <person name="Tritt A."/>
            <person name="Yoshinaga Y."/>
            <person name="Zwiers L.-H."/>
            <person name="Turgeon B."/>
            <person name="Goodwin S."/>
            <person name="Spatafora J."/>
            <person name="Crous P."/>
            <person name="Grigoriev I."/>
        </authorList>
    </citation>
    <scope>NUCLEOTIDE SEQUENCE</scope>
    <source>
        <strain evidence="1">CBS 480.64</strain>
    </source>
</reference>
<evidence type="ECO:0000313" key="1">
    <source>
        <dbReference type="EMBL" id="KAF2859240.1"/>
    </source>
</evidence>
<accession>A0A6A7BVK0</accession>
<dbReference type="EMBL" id="MU005995">
    <property type="protein sequence ID" value="KAF2859240.1"/>
    <property type="molecule type" value="Genomic_DNA"/>
</dbReference>
<dbReference type="AlphaFoldDB" id="A0A6A7BVK0"/>